<evidence type="ECO:0000313" key="1">
    <source>
        <dbReference type="EMBL" id="EZA58431.1"/>
    </source>
</evidence>
<proteinExistence type="predicted"/>
<sequence>MNKNDFLVFTGTRAAESRDCICIASHSSRGIYSYGDKQDTIEGNSRKTFPLSSSAL</sequence>
<keyword evidence="2" id="KW-1185">Reference proteome</keyword>
<dbReference type="Proteomes" id="UP000053097">
    <property type="component" value="Unassembled WGS sequence"/>
</dbReference>
<reference evidence="1 2" key="1">
    <citation type="journal article" date="2014" name="Curr. Biol.">
        <title>The genome of the clonal raider ant Cerapachys biroi.</title>
        <authorList>
            <person name="Oxley P.R."/>
            <person name="Ji L."/>
            <person name="Fetter-Pruneda I."/>
            <person name="McKenzie S.K."/>
            <person name="Li C."/>
            <person name="Hu H."/>
            <person name="Zhang G."/>
            <person name="Kronauer D.J."/>
        </authorList>
    </citation>
    <scope>NUCLEOTIDE SEQUENCE [LARGE SCALE GENOMIC DNA]</scope>
</reference>
<dbReference type="EMBL" id="KK107126">
    <property type="protein sequence ID" value="EZA58431.1"/>
    <property type="molecule type" value="Genomic_DNA"/>
</dbReference>
<gene>
    <name evidence="1" type="ORF">X777_01054</name>
</gene>
<organism evidence="1 2">
    <name type="scientific">Ooceraea biroi</name>
    <name type="common">Clonal raider ant</name>
    <name type="synonym">Cerapachys biroi</name>
    <dbReference type="NCBI Taxonomy" id="2015173"/>
    <lineage>
        <taxon>Eukaryota</taxon>
        <taxon>Metazoa</taxon>
        <taxon>Ecdysozoa</taxon>
        <taxon>Arthropoda</taxon>
        <taxon>Hexapoda</taxon>
        <taxon>Insecta</taxon>
        <taxon>Pterygota</taxon>
        <taxon>Neoptera</taxon>
        <taxon>Endopterygota</taxon>
        <taxon>Hymenoptera</taxon>
        <taxon>Apocrita</taxon>
        <taxon>Aculeata</taxon>
        <taxon>Formicoidea</taxon>
        <taxon>Formicidae</taxon>
        <taxon>Dorylinae</taxon>
        <taxon>Ooceraea</taxon>
    </lineage>
</organism>
<evidence type="ECO:0000313" key="2">
    <source>
        <dbReference type="Proteomes" id="UP000053097"/>
    </source>
</evidence>
<protein>
    <submittedName>
        <fullName evidence="1">Uncharacterized protein</fullName>
    </submittedName>
</protein>
<name>A0A026WRX1_OOCBI</name>
<dbReference type="AlphaFoldDB" id="A0A026WRX1"/>
<accession>A0A026WRX1</accession>